<feature type="domain" description="HMG box" evidence="2">
    <location>
        <begin position="55"/>
        <end position="126"/>
    </location>
</feature>
<reference evidence="3" key="1">
    <citation type="submission" date="2022-12" db="EMBL/GenBank/DDBJ databases">
        <authorList>
            <person name="Petersen C."/>
        </authorList>
    </citation>
    <scope>NUCLEOTIDE SEQUENCE</scope>
    <source>
        <strain evidence="3">IBT 30728</strain>
    </source>
</reference>
<dbReference type="AlphaFoldDB" id="A0A9X0BLV9"/>
<evidence type="ECO:0000313" key="4">
    <source>
        <dbReference type="EMBL" id="KAJ5472046.1"/>
    </source>
</evidence>
<dbReference type="PROSITE" id="PS50118">
    <property type="entry name" value="HMG_BOX_2"/>
    <property type="match status" value="1"/>
</dbReference>
<evidence type="ECO:0000313" key="5">
    <source>
        <dbReference type="Proteomes" id="UP001148312"/>
    </source>
</evidence>
<dbReference type="InterPro" id="IPR036910">
    <property type="entry name" value="HMG_box_dom_sf"/>
</dbReference>
<sequence>MRAVKPQQSLIFDLPTLRSQILERYRSQAYEKAAARVDKPPSIRQTEALNRGGKINRPLNAFILFRFAYYCSIVEYLASRYDVYNNTVVSQVAGGLWRMDPITQYTYKSLAEIERRNHSEAYPDYKLHHKPNSSKSSEQAVVAKYQVSFSGNINTEILEPSLNEAYEFDSPPSPSTGTETSCSFWTNVHDSTFDLDYISNFMEIAGSYPSPYFIEN</sequence>
<dbReference type="EMBL" id="JAPWDQ010000013">
    <property type="protein sequence ID" value="KAJ5472046.1"/>
    <property type="molecule type" value="Genomic_DNA"/>
</dbReference>
<accession>A0A9X0BLV9</accession>
<dbReference type="SUPFAM" id="SSF47095">
    <property type="entry name" value="HMG-box"/>
    <property type="match status" value="1"/>
</dbReference>
<proteinExistence type="predicted"/>
<evidence type="ECO:0000313" key="3">
    <source>
        <dbReference type="EMBL" id="KAJ5472014.1"/>
    </source>
</evidence>
<evidence type="ECO:0000259" key="2">
    <source>
        <dbReference type="PROSITE" id="PS50118"/>
    </source>
</evidence>
<dbReference type="EMBL" id="JAPWDQ010000013">
    <property type="protein sequence ID" value="KAJ5472014.1"/>
    <property type="molecule type" value="Genomic_DNA"/>
</dbReference>
<evidence type="ECO:0000256" key="1">
    <source>
        <dbReference type="PROSITE-ProRule" id="PRU00267"/>
    </source>
</evidence>
<organism evidence="3 5">
    <name type="scientific">Penicillium diatomitis</name>
    <dbReference type="NCBI Taxonomy" id="2819901"/>
    <lineage>
        <taxon>Eukaryota</taxon>
        <taxon>Fungi</taxon>
        <taxon>Dikarya</taxon>
        <taxon>Ascomycota</taxon>
        <taxon>Pezizomycotina</taxon>
        <taxon>Eurotiomycetes</taxon>
        <taxon>Eurotiomycetidae</taxon>
        <taxon>Eurotiales</taxon>
        <taxon>Aspergillaceae</taxon>
        <taxon>Penicillium</taxon>
    </lineage>
</organism>
<keyword evidence="1" id="KW-0238">DNA-binding</keyword>
<name>A0A9X0BLV9_9EURO</name>
<dbReference type="GO" id="GO:0005634">
    <property type="term" value="C:nucleus"/>
    <property type="evidence" value="ECO:0007669"/>
    <property type="project" value="UniProtKB-UniRule"/>
</dbReference>
<dbReference type="GO" id="GO:0003677">
    <property type="term" value="F:DNA binding"/>
    <property type="evidence" value="ECO:0007669"/>
    <property type="project" value="UniProtKB-UniRule"/>
</dbReference>
<dbReference type="GeneID" id="81628428"/>
<dbReference type="Proteomes" id="UP001148312">
    <property type="component" value="Unassembled WGS sequence"/>
</dbReference>
<dbReference type="Gene3D" id="1.10.30.10">
    <property type="entry name" value="High mobility group box domain"/>
    <property type="match status" value="1"/>
</dbReference>
<protein>
    <recommendedName>
        <fullName evidence="2">HMG box domain-containing protein</fullName>
    </recommendedName>
</protein>
<dbReference type="RefSeq" id="XP_056786560.1">
    <property type="nucleotide sequence ID" value="XM_056938178.1"/>
</dbReference>
<keyword evidence="1" id="KW-0539">Nucleus</keyword>
<gene>
    <name evidence="3" type="ORF">N7539_008583</name>
    <name evidence="4" type="ORF">N7539_008615</name>
</gene>
<dbReference type="InterPro" id="IPR009071">
    <property type="entry name" value="HMG_box_dom"/>
</dbReference>
<comment type="caution">
    <text evidence="3">The sequence shown here is derived from an EMBL/GenBank/DDBJ whole genome shotgun (WGS) entry which is preliminary data.</text>
</comment>
<keyword evidence="5" id="KW-1185">Reference proteome</keyword>
<reference evidence="3" key="2">
    <citation type="journal article" date="2023" name="IMA Fungus">
        <title>Comparative genomic study of the Penicillium genus elucidates a diverse pangenome and 15 lateral gene transfer events.</title>
        <authorList>
            <person name="Petersen C."/>
            <person name="Sorensen T."/>
            <person name="Nielsen M.R."/>
            <person name="Sondergaard T.E."/>
            <person name="Sorensen J.L."/>
            <person name="Fitzpatrick D.A."/>
            <person name="Frisvad J.C."/>
            <person name="Nielsen K.L."/>
        </authorList>
    </citation>
    <scope>NUCLEOTIDE SEQUENCE</scope>
    <source>
        <strain evidence="3">IBT 30728</strain>
    </source>
</reference>
<feature type="DNA-binding region" description="HMG box" evidence="1">
    <location>
        <begin position="55"/>
        <end position="126"/>
    </location>
</feature>